<dbReference type="Proteomes" id="UP000539710">
    <property type="component" value="Unassembled WGS sequence"/>
</dbReference>
<evidence type="ECO:0000313" key="14">
    <source>
        <dbReference type="Proteomes" id="UP000539710"/>
    </source>
</evidence>
<dbReference type="Gene3D" id="3.40.960.10">
    <property type="entry name" value="VSR Endonuclease"/>
    <property type="match status" value="1"/>
</dbReference>
<dbReference type="InterPro" id="IPR025103">
    <property type="entry name" value="DUF4011"/>
</dbReference>
<dbReference type="GO" id="GO:0032784">
    <property type="term" value="P:regulation of DNA-templated transcription elongation"/>
    <property type="evidence" value="ECO:0007669"/>
    <property type="project" value="InterPro"/>
</dbReference>
<gene>
    <name evidence="12" type="ORF">H1R16_01710</name>
    <name evidence="11" type="ORF">H2507_01560</name>
</gene>
<dbReference type="SUPFAM" id="SSF52540">
    <property type="entry name" value="P-loop containing nucleoside triphosphate hydrolases"/>
    <property type="match status" value="2"/>
</dbReference>
<evidence type="ECO:0000256" key="5">
    <source>
        <dbReference type="ARBA" id="ARBA00022840"/>
    </source>
</evidence>
<sequence>MKLSLPFLQELQNRLKVGNRLSTHLNALPKKSGYKLDFNILSVIDENIPSEFLEKLLTKAKFNFEISWKDKEIDLFNLSTGEQKKFTTISKTFTNLFNQVKVIKQEKGVETFGFGFPLLIRKDRKDKKLTVAPLIIWKLTLQRSKKNDSWIIIKDEDATIYLNEVLINHLQADSEILLDPLSAEMLEDGIISRQELLKVCKDVLIATNISKIADIDQKLDEIFSTITSIPTEEHCENLALNDTNSILSCSGLFSYFEIQKHSIIKDYEELLKLAGTEIVQDPLEDNIFQSVTSIKTDPSQQSFLNSLATVRNTVIQGPPGTGKSQTLTALLINALENGKKSIVVCEKHTALDVLQKSLEKVGLSNHTAMIVDASKARQSIVSSLRNKIPHLRQLANASPNAPFRYKASLNLINKIIEEINVQHESIGQELLAKYNWTHIVGKYLQNHRHSGNDSLKIRSVAPFKFDYEEYIHWREILQNGQEIYRDYLENGKITIINKEKYLSTNSYKFIADLTEILDSYEEKLENLSFLKNSLFEQFVRDRNQTVFAQKDSIESSIKNLRASKLELPALLQNLKDEYIAKERNDFDLDISRFSNLVHKLYDVAIRNQNNQDFLDENKQKSIFYKIGSVFSQEKKQTLADTKFFNEGFRTLVNSVASSPNFEPFYNSRELQTNLNSLYAFKRIFDSKIAEFNRNAEQNFNSLDLNYLLTFNSSASIAEHIDLLKQRKFLSTNQHNILDSLSVSINNFFSDRCIKWADVKQKLDNAPDFNFDFSYDASHLDIETSLCRIEKRLAIVVESITTTVEYEFLNGDILKDKHLFSHLESYQDLQDKLNSLSSSIASDNYLYNFQPSANLNAYVEYVSQRLKEVKEINAKYPNAFTSAYKWFNFFEKRSKEEQEIFKQILNEENWEYYFLSYYFDRLLKEKASDTLPTEESQLKKYIKSSNDFSASQIENINNIWYGRQQNTVKLFNSKSPDFQVNNLFNLRGSAGNRRYSLRYIIEKDIDLFTELNPIILTTPDVASNLFHNKNGYFDFVVFDEASQLRLEDNLPAILKGKQIIIAGDEHQMPPSSFFDKKLIAGELDSEEDDEEQQFANKDKTSVESALLSSISLLDAVTELNFQNKHLNFHYRSQHPYLIDFSNYAFYAQKLVSLPISSHYTPITYVNVHGVYESNTNEKEAETVLSILKNNIHKNSVGKYPSVGIATFNIKQRDLIQTKILQIKQVGKDKDFIKKLDEFEKDGMFIKNLENIQGDERDIIIMSTTYGTTSEGRFTRMFGQLNNQKGYKLLNVIVTRAKYKNYIITSIPEDHILNYKSDLATAGTNHGKAPLMAYLAYAKAVSEKDDNARISVLQALAHNNPASSDSISSQEDKLESYFEEEVYNRLLETEFKDFIKLQHKIGGFRIDMIIDFKISGIPVIAIECDGAKFHSSNEAYLYDFHRQKILESHGFKFHRIWSTNWWRNPEYELQKLIDFINEVRSPKPIDMFAQGSDSEKPFTDDIIVETDDDNSPEVEPQLPQESIDSLFPEEDIILKEESKSVVEINSTVKVKYNNKAEVYVFKIVSPQTMSTNQKSGIREVLFTQPLAKSIMGKSIGDIASIEGVDNFVEILGIE</sequence>
<dbReference type="InterPro" id="IPR050534">
    <property type="entry name" value="Coronavir_polyprotein_1ab"/>
</dbReference>
<evidence type="ECO:0000313" key="13">
    <source>
        <dbReference type="Proteomes" id="UP000515349"/>
    </source>
</evidence>
<keyword evidence="4" id="KW-0347">Helicase</keyword>
<dbReference type="InterPro" id="IPR041679">
    <property type="entry name" value="DNA2/NAM7-like_C"/>
</dbReference>
<dbReference type="InterPro" id="IPR049468">
    <property type="entry name" value="Restrct_endonuc-II-like_dom"/>
</dbReference>
<evidence type="ECO:0000313" key="11">
    <source>
        <dbReference type="EMBL" id="MBA5245846.1"/>
    </source>
</evidence>
<name>A0A7D7LU65_9FLAO</name>
<dbReference type="Pfam" id="PF13195">
    <property type="entry name" value="DUF4011"/>
    <property type="match status" value="1"/>
</dbReference>
<dbReference type="InterPro" id="IPR001437">
    <property type="entry name" value="Tscrpt_elong_fac_GreA/B_C"/>
</dbReference>
<dbReference type="InterPro" id="IPR011335">
    <property type="entry name" value="Restrct_endonuc-II-like"/>
</dbReference>
<dbReference type="InterPro" id="IPR047187">
    <property type="entry name" value="SF1_C_Upf1"/>
</dbReference>
<proteinExistence type="inferred from homology"/>
<dbReference type="SUPFAM" id="SSF52980">
    <property type="entry name" value="Restriction endonuclease-like"/>
    <property type="match status" value="1"/>
</dbReference>
<keyword evidence="6" id="KW-0175">Coiled coil</keyword>
<evidence type="ECO:0000256" key="6">
    <source>
        <dbReference type="SAM" id="Coils"/>
    </source>
</evidence>
<evidence type="ECO:0000259" key="10">
    <source>
        <dbReference type="Pfam" id="PF18741"/>
    </source>
</evidence>
<dbReference type="GO" id="GO:0043139">
    <property type="term" value="F:5'-3' DNA helicase activity"/>
    <property type="evidence" value="ECO:0007669"/>
    <property type="project" value="TreeGrafter"/>
</dbReference>
<dbReference type="KEGG" id="cbau:H1R16_01710"/>
<feature type="domain" description="DNA2/NAM7 helicase helicase" evidence="8">
    <location>
        <begin position="912"/>
        <end position="1069"/>
    </location>
</feature>
<feature type="domain" description="Restriction endonuclease type II-like" evidence="10">
    <location>
        <begin position="1376"/>
        <end position="1474"/>
    </location>
</feature>
<dbReference type="PANTHER" id="PTHR43788">
    <property type="entry name" value="DNA2/NAM7 HELICASE FAMILY MEMBER"/>
    <property type="match status" value="1"/>
</dbReference>
<dbReference type="Proteomes" id="UP000515349">
    <property type="component" value="Chromosome"/>
</dbReference>
<dbReference type="Pfam" id="PF01272">
    <property type="entry name" value="GreA_GreB"/>
    <property type="match status" value="1"/>
</dbReference>
<dbReference type="Pfam" id="PF18741">
    <property type="entry name" value="MTES_1575"/>
    <property type="match status" value="1"/>
</dbReference>
<evidence type="ECO:0000259" key="9">
    <source>
        <dbReference type="Pfam" id="PF13087"/>
    </source>
</evidence>
<keyword evidence="5" id="KW-0067">ATP-binding</keyword>
<feature type="coiled-coil region" evidence="6">
    <location>
        <begin position="510"/>
        <end position="537"/>
    </location>
</feature>
<keyword evidence="14" id="KW-1185">Reference proteome</keyword>
<dbReference type="Gene3D" id="3.40.50.300">
    <property type="entry name" value="P-loop containing nucleotide triphosphate hydrolases"/>
    <property type="match status" value="3"/>
</dbReference>
<protein>
    <submittedName>
        <fullName evidence="12">DUF4011 domain-containing protein</fullName>
    </submittedName>
</protein>
<dbReference type="CDD" id="cd18808">
    <property type="entry name" value="SF1_C_Upf1"/>
    <property type="match status" value="1"/>
</dbReference>
<dbReference type="Pfam" id="PF13087">
    <property type="entry name" value="AAA_12"/>
    <property type="match status" value="1"/>
</dbReference>
<evidence type="ECO:0000259" key="7">
    <source>
        <dbReference type="Pfam" id="PF01272"/>
    </source>
</evidence>
<dbReference type="InterPro" id="IPR027417">
    <property type="entry name" value="P-loop_NTPase"/>
</dbReference>
<evidence type="ECO:0000256" key="3">
    <source>
        <dbReference type="ARBA" id="ARBA00022801"/>
    </source>
</evidence>
<dbReference type="InterPro" id="IPR036953">
    <property type="entry name" value="GreA/GreB_C_sf"/>
</dbReference>
<feature type="domain" description="DNA2/NAM7 helicase-like C-terminal" evidence="9">
    <location>
        <begin position="1109"/>
        <end position="1303"/>
    </location>
</feature>
<dbReference type="GO" id="GO:0003677">
    <property type="term" value="F:DNA binding"/>
    <property type="evidence" value="ECO:0007669"/>
    <property type="project" value="InterPro"/>
</dbReference>
<comment type="similarity">
    <text evidence="1">Belongs to the DNA2/NAM7 helicase family.</text>
</comment>
<keyword evidence="2" id="KW-0547">Nucleotide-binding</keyword>
<organism evidence="12 13">
    <name type="scientific">Marnyiella aurantia</name>
    <dbReference type="NCBI Taxonomy" id="2758037"/>
    <lineage>
        <taxon>Bacteria</taxon>
        <taxon>Pseudomonadati</taxon>
        <taxon>Bacteroidota</taxon>
        <taxon>Flavobacteriia</taxon>
        <taxon>Flavobacteriales</taxon>
        <taxon>Weeksellaceae</taxon>
        <taxon>Marnyiella</taxon>
    </lineage>
</organism>
<evidence type="ECO:0000313" key="12">
    <source>
        <dbReference type="EMBL" id="QMS98753.1"/>
    </source>
</evidence>
<reference evidence="11" key="3">
    <citation type="submission" date="2020-07" db="EMBL/GenBank/DDBJ databases">
        <authorList>
            <person name="Yang C."/>
        </authorList>
    </citation>
    <scope>NUCLEOTIDE SEQUENCE</scope>
    <source>
        <strain evidence="11">Cx-624</strain>
    </source>
</reference>
<feature type="domain" description="Transcription elongation factor GreA/GreB C-terminal" evidence="7">
    <location>
        <begin position="1536"/>
        <end position="1611"/>
    </location>
</feature>
<dbReference type="Gene3D" id="3.10.50.30">
    <property type="entry name" value="Transcription elongation factor, GreA/GreB, C-terminal domain"/>
    <property type="match status" value="1"/>
</dbReference>
<keyword evidence="3" id="KW-0378">Hydrolase</keyword>
<reference evidence="14" key="2">
    <citation type="submission" date="2020-07" db="EMBL/GenBank/DDBJ databases">
        <title>Flavobacterium sp. xlx-214.</title>
        <authorList>
            <person name="Yang C."/>
        </authorList>
    </citation>
    <scope>NUCLEOTIDE SEQUENCE [LARGE SCALE GENOMIC DNA]</scope>
    <source>
        <strain evidence="14">CX-624</strain>
    </source>
</reference>
<dbReference type="RefSeq" id="WP_181885961.1">
    <property type="nucleotide sequence ID" value="NZ_CP059472.1"/>
</dbReference>
<dbReference type="PANTHER" id="PTHR43788:SF8">
    <property type="entry name" value="DNA-BINDING PROTEIN SMUBP-2"/>
    <property type="match status" value="1"/>
</dbReference>
<evidence type="ECO:0000256" key="4">
    <source>
        <dbReference type="ARBA" id="ARBA00022806"/>
    </source>
</evidence>
<evidence type="ECO:0000256" key="1">
    <source>
        <dbReference type="ARBA" id="ARBA00007913"/>
    </source>
</evidence>
<reference evidence="12 13" key="1">
    <citation type="submission" date="2020-07" db="EMBL/GenBank/DDBJ databases">
        <title>Chryseobacterium sp.cx-624.</title>
        <authorList>
            <person name="Yang C."/>
        </authorList>
    </citation>
    <scope>NUCLEOTIDE SEQUENCE [LARGE SCALE GENOMIC DNA]</scope>
    <source>
        <strain evidence="13">cx-624</strain>
        <strain evidence="12">Cx-624</strain>
    </source>
</reference>
<dbReference type="GO" id="GO:0016787">
    <property type="term" value="F:hydrolase activity"/>
    <property type="evidence" value="ECO:0007669"/>
    <property type="project" value="UniProtKB-KW"/>
</dbReference>
<dbReference type="Pfam" id="PF13086">
    <property type="entry name" value="AAA_11"/>
    <property type="match status" value="1"/>
</dbReference>
<evidence type="ECO:0000256" key="2">
    <source>
        <dbReference type="ARBA" id="ARBA00022741"/>
    </source>
</evidence>
<accession>A0A7D7LU65</accession>
<dbReference type="GO" id="GO:0005524">
    <property type="term" value="F:ATP binding"/>
    <property type="evidence" value="ECO:0007669"/>
    <property type="project" value="UniProtKB-KW"/>
</dbReference>
<dbReference type="InterPro" id="IPR041677">
    <property type="entry name" value="DNA2/NAM7_AAA_11"/>
</dbReference>
<evidence type="ECO:0000259" key="8">
    <source>
        <dbReference type="Pfam" id="PF13086"/>
    </source>
</evidence>
<dbReference type="EMBL" id="CP059472">
    <property type="protein sequence ID" value="QMS98753.1"/>
    <property type="molecule type" value="Genomic_DNA"/>
</dbReference>
<dbReference type="EMBL" id="JACEUX010000001">
    <property type="protein sequence ID" value="MBA5245846.1"/>
    <property type="molecule type" value="Genomic_DNA"/>
</dbReference>